<dbReference type="AlphaFoldDB" id="A0A3Q7JB24"/>
<feature type="region of interest" description="Disordered" evidence="4">
    <location>
        <begin position="434"/>
        <end position="500"/>
    </location>
</feature>
<dbReference type="PaxDb" id="4081-Solyc12g062880.1.1"/>
<dbReference type="EnsemblPlants" id="Solyc12g062875.1.1">
    <property type="protein sequence ID" value="Solyc12g062875.1.1"/>
    <property type="gene ID" value="Solyc12g062875.1"/>
</dbReference>
<dbReference type="InterPro" id="IPR015410">
    <property type="entry name" value="DUF1985"/>
</dbReference>
<evidence type="ECO:0000256" key="3">
    <source>
        <dbReference type="ARBA" id="ARBA00022801"/>
    </source>
</evidence>
<protein>
    <recommendedName>
        <fullName evidence="5">Ubiquitin-like protease family profile domain-containing protein</fullName>
    </recommendedName>
</protein>
<reference evidence="6" key="1">
    <citation type="journal article" date="2012" name="Nature">
        <title>The tomato genome sequence provides insights into fleshy fruit evolution.</title>
        <authorList>
            <consortium name="Tomato Genome Consortium"/>
        </authorList>
    </citation>
    <scope>NUCLEOTIDE SEQUENCE [LARGE SCALE GENOMIC DNA]</scope>
    <source>
        <strain evidence="6">cv. Heinz 1706</strain>
    </source>
</reference>
<comment type="similarity">
    <text evidence="1">Belongs to the peptidase C48 family.</text>
</comment>
<keyword evidence="3" id="KW-0378">Hydrolase</keyword>
<dbReference type="SUPFAM" id="SSF54001">
    <property type="entry name" value="Cysteine proteinases"/>
    <property type="match status" value="1"/>
</dbReference>
<organism evidence="6">
    <name type="scientific">Solanum lycopersicum</name>
    <name type="common">Tomato</name>
    <name type="synonym">Lycopersicon esculentum</name>
    <dbReference type="NCBI Taxonomy" id="4081"/>
    <lineage>
        <taxon>Eukaryota</taxon>
        <taxon>Viridiplantae</taxon>
        <taxon>Streptophyta</taxon>
        <taxon>Embryophyta</taxon>
        <taxon>Tracheophyta</taxon>
        <taxon>Spermatophyta</taxon>
        <taxon>Magnoliopsida</taxon>
        <taxon>eudicotyledons</taxon>
        <taxon>Gunneridae</taxon>
        <taxon>Pentapetalae</taxon>
        <taxon>asterids</taxon>
        <taxon>lamiids</taxon>
        <taxon>Solanales</taxon>
        <taxon>Solanaceae</taxon>
        <taxon>Solanoideae</taxon>
        <taxon>Solaneae</taxon>
        <taxon>Solanum</taxon>
        <taxon>Solanum subgen. Lycopersicon</taxon>
    </lineage>
</organism>
<evidence type="ECO:0000313" key="6">
    <source>
        <dbReference type="EnsemblPlants" id="Solyc12g062875.1.1"/>
    </source>
</evidence>
<dbReference type="Proteomes" id="UP000004994">
    <property type="component" value="Chromosome 12"/>
</dbReference>
<keyword evidence="2" id="KW-0645">Protease</keyword>
<evidence type="ECO:0000256" key="1">
    <source>
        <dbReference type="ARBA" id="ARBA00005234"/>
    </source>
</evidence>
<keyword evidence="7" id="KW-1185">Reference proteome</keyword>
<dbReference type="InterPro" id="IPR003653">
    <property type="entry name" value="Peptidase_C48_C"/>
</dbReference>
<accession>A0A3Q7JB24</accession>
<name>A0A3Q7JB24_SOLLC</name>
<dbReference type="InParanoid" id="A0A3Q7JB24"/>
<feature type="domain" description="Ubiquitin-like protease family profile" evidence="5">
    <location>
        <begin position="709"/>
        <end position="905"/>
    </location>
</feature>
<evidence type="ECO:0000256" key="4">
    <source>
        <dbReference type="SAM" id="MobiDB-lite"/>
    </source>
</evidence>
<dbReference type="Pfam" id="PF02902">
    <property type="entry name" value="Peptidase_C48"/>
    <property type="match status" value="1"/>
</dbReference>
<dbReference type="PANTHER" id="PTHR48302:SF3">
    <property type="entry name" value="DUF1985 DOMAIN-CONTAINING PROTEIN"/>
    <property type="match status" value="1"/>
</dbReference>
<dbReference type="GO" id="GO:0006508">
    <property type="term" value="P:proteolysis"/>
    <property type="evidence" value="ECO:0007669"/>
    <property type="project" value="UniProtKB-KW"/>
</dbReference>
<reference evidence="6" key="2">
    <citation type="submission" date="2019-01" db="UniProtKB">
        <authorList>
            <consortium name="EnsemblPlants"/>
        </authorList>
    </citation>
    <scope>IDENTIFICATION</scope>
    <source>
        <strain evidence="6">cv. Heinz 1706</strain>
    </source>
</reference>
<dbReference type="Pfam" id="PF09331">
    <property type="entry name" value="DUF1985"/>
    <property type="match status" value="1"/>
</dbReference>
<dbReference type="PANTHER" id="PTHR48302">
    <property type="entry name" value="ULP1 PROTEASE FAMILY, C-TERMINAL CATALYTIC DOMAIN CONTAINING PROTEIN"/>
    <property type="match status" value="1"/>
</dbReference>
<evidence type="ECO:0000313" key="7">
    <source>
        <dbReference type="Proteomes" id="UP000004994"/>
    </source>
</evidence>
<dbReference type="GO" id="GO:0008234">
    <property type="term" value="F:cysteine-type peptidase activity"/>
    <property type="evidence" value="ECO:0007669"/>
    <property type="project" value="InterPro"/>
</dbReference>
<dbReference type="STRING" id="4081.A0A3Q7JB24"/>
<feature type="compositionally biased region" description="Basic and acidic residues" evidence="4">
    <location>
        <begin position="490"/>
        <end position="500"/>
    </location>
</feature>
<sequence>MVEIPSFDLGITQIKTQISGYTAAMELHKKSKDEIVRTPSKRKVGLTVKAIQKNCYKRRKVKNVVSDMIGEHAVNEVQDEVSEELKGIRFHVLARPIKPPRMQVYVNHNIVTDLKGKLTTTQFNHFKDTCFGAYTKMHVCGAQPQMFRCFMVCELEDSSTDELLFHINHTTLRFGIKEFAIITGLKCFGNKDDFLFDTRKPNRLINQYFEGKSIVIKVDLISKYKKKVWGGNDDDVVKFAILYFICTFIYSGEKKSSSIPRIHFDLVESGRYHEYSWGKDVFYKLLKSVTKKMDEKKKYYRIDGMPLAMQIWIYECCSAVDSSIAVKKSNRIPRIVNWMTRNSKIHYEFLMEECSVITLKFKNIEPSLKEIAFYQLESKSNANTENTFQIVSDKDDDEDDDFTSKPPSHKPHNKEKGKQKAYVLRSTLIKKSNLHAGSRLKDKRPTVLNGCRKAKSTTLNPDSNPLEDNVSVQEMHNRPDDSANRTPPRSSKEPQDTKADEIGLLRQDLASFKNYVNNEFKELQLLIMENFRQVMDALNRSCREYGAPNQEDATESPSHVPNWSNNNQISNIMDKPHCDANEVRTPRFVLQEHVKINVKEYLQPVQIHIQDSLTVHEQLNDINVFQNHDIQQPQSQIELIDALLPDFDAINPKKNDVVHSEVVVHPEGVVYDTTPVLVKRIRHPDRLTGDNNVIQNDGIQQPQSQFELLDALLPDIDTIYPKKNVVVHSKVVVRSEGGIYDNTPVPVQSIIHSDQLICSPYSTNIGSSSVGSNFCVANVESAIRDYIKGYRLMAAIPWNTIDNVFIPVNVEHKNHWVLAVLSLIDKHIYVYDSYRAAGHNYHVREEIQKLAQLLPMYVSMEIGNGSDDAEDNHIAYDVTYVEDIPQQGSDFLDCGIYLLAFAEYLSEGEGIPVKYLDSKLYRIR</sequence>
<proteinExistence type="inferred from homology"/>
<dbReference type="PROSITE" id="PS50600">
    <property type="entry name" value="ULP_PROTEASE"/>
    <property type="match status" value="1"/>
</dbReference>
<dbReference type="InterPro" id="IPR038765">
    <property type="entry name" value="Papain-like_cys_pep_sf"/>
</dbReference>
<evidence type="ECO:0000259" key="5">
    <source>
        <dbReference type="PROSITE" id="PS50600"/>
    </source>
</evidence>
<evidence type="ECO:0000256" key="2">
    <source>
        <dbReference type="ARBA" id="ARBA00022670"/>
    </source>
</evidence>
<feature type="region of interest" description="Disordered" evidence="4">
    <location>
        <begin position="390"/>
        <end position="420"/>
    </location>
</feature>
<feature type="compositionally biased region" description="Basic residues" evidence="4">
    <location>
        <begin position="407"/>
        <end position="419"/>
    </location>
</feature>
<dbReference type="OMA" id="GRYHEYS"/>
<dbReference type="Gramene" id="Solyc12g062875.1.1">
    <property type="protein sequence ID" value="Solyc12g062875.1.1"/>
    <property type="gene ID" value="Solyc12g062875.1"/>
</dbReference>
<dbReference type="Gene3D" id="3.40.395.10">
    <property type="entry name" value="Adenoviral Proteinase, Chain A"/>
    <property type="match status" value="1"/>
</dbReference>